<geneLocation type="plasmid" evidence="2">
    <name>pN2B-A</name>
</geneLocation>
<protein>
    <submittedName>
        <fullName evidence="2">ATP-binding protein</fullName>
    </submittedName>
</protein>
<dbReference type="EMBL" id="JACKZP010000285">
    <property type="protein sequence ID" value="MBC1305774.1"/>
    <property type="molecule type" value="Genomic_DNA"/>
</dbReference>
<reference evidence="2 3" key="1">
    <citation type="submission" date="2019-11" db="EMBL/GenBank/DDBJ databases">
        <title>Comparison of genomes from free-living endosymbiotic cyanobacteria isolated from Azolla.</title>
        <authorList>
            <person name="Thiel T."/>
            <person name="Pratte B."/>
        </authorList>
    </citation>
    <scope>NUCLEOTIDE SEQUENCE [LARGE SCALE GENOMIC DNA]</scope>
    <source>
        <strain evidence="2 3">N2B</strain>
        <plasmid evidence="2">pN2B-A</plasmid>
    </source>
</reference>
<comment type="caution">
    <text evidence="2">The sequence shown here is derived from an EMBL/GenBank/DDBJ whole genome shotgun (WGS) entry which is preliminary data.</text>
</comment>
<feature type="compositionally biased region" description="Basic residues" evidence="1">
    <location>
        <begin position="54"/>
        <end position="64"/>
    </location>
</feature>
<sequence>IDIESLLKDGKTITQLKLEFEEDGDPRGPLLEISQKIKSQLRIIRGCLDAQTKGRRGNLKRHSGSKAEEVATAVTQERKKEGHTGESDKQEVLSKQERQQVIEKTLTDEGLTENQAVQLAATTIDDGLKYIFAEADLETPAFFSVKPRGGAIIVTLNTNHPAYKNLVEILEKDVDGVDPETLRYRLTNSLEGLKLLLMAWARYEDEQPDGKRRQAAQDTRVDWGRIARQFLEKEE</sequence>
<keyword evidence="2" id="KW-0614">Plasmid</keyword>
<feature type="compositionally biased region" description="Basic and acidic residues" evidence="1">
    <location>
        <begin position="76"/>
        <end position="96"/>
    </location>
</feature>
<feature type="non-terminal residue" evidence="2">
    <location>
        <position position="1"/>
    </location>
</feature>
<evidence type="ECO:0000256" key="1">
    <source>
        <dbReference type="SAM" id="MobiDB-lite"/>
    </source>
</evidence>
<gene>
    <name evidence="2" type="ORF">GNE12_28215</name>
</gene>
<keyword evidence="2" id="KW-0547">Nucleotide-binding</keyword>
<keyword evidence="3" id="KW-1185">Reference proteome</keyword>
<dbReference type="GO" id="GO:0005524">
    <property type="term" value="F:ATP binding"/>
    <property type="evidence" value="ECO:0007669"/>
    <property type="project" value="UniProtKB-KW"/>
</dbReference>
<organism evidence="2 3">
    <name type="scientific">Trichormus variabilis N2B</name>
    <dbReference type="NCBI Taxonomy" id="2681315"/>
    <lineage>
        <taxon>Bacteria</taxon>
        <taxon>Bacillati</taxon>
        <taxon>Cyanobacteriota</taxon>
        <taxon>Cyanophyceae</taxon>
        <taxon>Nostocales</taxon>
        <taxon>Nostocaceae</taxon>
        <taxon>Trichormus</taxon>
    </lineage>
</organism>
<name>A0ABR6SHA4_ANAVA</name>
<evidence type="ECO:0000313" key="3">
    <source>
        <dbReference type="Proteomes" id="UP000570851"/>
    </source>
</evidence>
<proteinExistence type="predicted"/>
<dbReference type="Proteomes" id="UP000570851">
    <property type="component" value="Unassembled WGS sequence"/>
</dbReference>
<keyword evidence="2" id="KW-0067">ATP-binding</keyword>
<feature type="region of interest" description="Disordered" evidence="1">
    <location>
        <begin position="54"/>
        <end position="96"/>
    </location>
</feature>
<accession>A0ABR6SHA4</accession>
<evidence type="ECO:0000313" key="2">
    <source>
        <dbReference type="EMBL" id="MBC1305774.1"/>
    </source>
</evidence>